<dbReference type="RefSeq" id="WP_273913367.1">
    <property type="nucleotide sequence ID" value="NZ_JAMDGX010000081.1"/>
</dbReference>
<dbReference type="Proteomes" id="UP001148203">
    <property type="component" value="Unassembled WGS sequence"/>
</dbReference>
<name>A0ABT5NTD4_9PSED</name>
<gene>
    <name evidence="1" type="ORF">M5G11_12865</name>
</gene>
<reference evidence="1 2" key="1">
    <citation type="submission" date="2022-05" db="EMBL/GenBank/DDBJ databases">
        <title>Novel Pseudomonas spp. Isolated from a Rainbow Trout Aquaculture Facility.</title>
        <authorList>
            <person name="Testerman T."/>
            <person name="Graf J."/>
        </authorList>
    </citation>
    <scope>NUCLEOTIDE SEQUENCE [LARGE SCALE GENOMIC DNA]</scope>
    <source>
        <strain evidence="1 2">ID681</strain>
    </source>
</reference>
<proteinExistence type="predicted"/>
<protein>
    <recommendedName>
        <fullName evidence="3">Apea-like HEPN domain-containing protein</fullName>
    </recommendedName>
</protein>
<sequence>MLSSIQLMPMNGVVEMAGVVPEIVDALNDVWGVPPSNGGFFSEPAFKRLEKVCRDQYQQGKHSFGLQFALNNALRSLGAPCGQTSGRINDTGDIAEAASKLDAAFGQTEARRIYICPLNYAEDIPSLAFGAAKLGRFKPAELELLFDKTRLARHYPSHALDTARLCQFHWLVIEETVAVPTSAGQRALPDFSTFMERDSGAINPHESRFPFAVERVLFFLLLAPWEEWSTMNEMSWRGFEMPWVYCRTDDIFDSPSRPPDPDILAWEPFIYDDEWGEAVEIERPIEFPLTASATREMTLFCEERWVSFQQALDSELLKPPVMHFLVRAFLADGIDEFMAHLTSIEAALGLQGDHNPNERKLHHKNLGATKRVGTRLAALLDDATALGIYADLYHLRSAFIHGRGGIERIPTQKRVEARRLAAACAAALVEQATRSSQDRESFLRGLLDKGVQLRGT</sequence>
<dbReference type="EMBL" id="JAMDGY010000029">
    <property type="protein sequence ID" value="MDD0991430.1"/>
    <property type="molecule type" value="Genomic_DNA"/>
</dbReference>
<keyword evidence="2" id="KW-1185">Reference proteome</keyword>
<evidence type="ECO:0008006" key="3">
    <source>
        <dbReference type="Google" id="ProtNLM"/>
    </source>
</evidence>
<evidence type="ECO:0000313" key="2">
    <source>
        <dbReference type="Proteomes" id="UP001148203"/>
    </source>
</evidence>
<evidence type="ECO:0000313" key="1">
    <source>
        <dbReference type="EMBL" id="MDD0991430.1"/>
    </source>
</evidence>
<organism evidence="1 2">
    <name type="scientific">Pseudomonas fontis</name>
    <dbReference type="NCBI Taxonomy" id="2942633"/>
    <lineage>
        <taxon>Bacteria</taxon>
        <taxon>Pseudomonadati</taxon>
        <taxon>Pseudomonadota</taxon>
        <taxon>Gammaproteobacteria</taxon>
        <taxon>Pseudomonadales</taxon>
        <taxon>Pseudomonadaceae</taxon>
        <taxon>Pseudomonas</taxon>
    </lineage>
</organism>
<comment type="caution">
    <text evidence="1">The sequence shown here is derived from an EMBL/GenBank/DDBJ whole genome shotgun (WGS) entry which is preliminary data.</text>
</comment>
<accession>A0ABT5NTD4</accession>